<evidence type="ECO:0008006" key="3">
    <source>
        <dbReference type="Google" id="ProtNLM"/>
    </source>
</evidence>
<organism evidence="1 2">
    <name type="scientific">Corynespora cassiicola Philippines</name>
    <dbReference type="NCBI Taxonomy" id="1448308"/>
    <lineage>
        <taxon>Eukaryota</taxon>
        <taxon>Fungi</taxon>
        <taxon>Dikarya</taxon>
        <taxon>Ascomycota</taxon>
        <taxon>Pezizomycotina</taxon>
        <taxon>Dothideomycetes</taxon>
        <taxon>Pleosporomycetidae</taxon>
        <taxon>Pleosporales</taxon>
        <taxon>Corynesporascaceae</taxon>
        <taxon>Corynespora</taxon>
    </lineage>
</organism>
<dbReference type="EMBL" id="KZ678137">
    <property type="protein sequence ID" value="PSN65538.1"/>
    <property type="molecule type" value="Genomic_DNA"/>
</dbReference>
<sequence>MGSQKMRILLTGASKPPALALARVLHAQGHDVLGVDSESVWGLTPARYSKAYTRFYSYAEAHKKLGYKTIDLAIPFDDASNLRSLTAKATRTVYQPLFEDASAFYTFVRSHVPPSPIKVPALFTVHSQDQVAEILSYYPYTSFQLEACPPSAAYDPDLDNDSDTLVGTPFSPNFRDSACFVGYPQRAARQPSDTLLISLASLDDDVVRNINAMPISENIPYRLVEVVSGGREYSAHALAHGSDLQTFVVTTPTQLLEGKSQPGTFTAVSRAEPIFETLQDFMHDFAKALHGASGGSDGFTPTTHLNIKFQVKEVVRGQELLRRVTALSCTQAPHDSLVLLCASSPRCIATAYTDPKRRAVSEEGPIMLAEVPHPRGVYSLPIMLDELSSILWGFFWLQALSLVELANVLVSVCAWLLLFREDKWDSNDPGPALCEWFMRLPLEASILFLKRLQEIWEDGLTGGW</sequence>
<accession>A0A2T2NKG6</accession>
<keyword evidence="2" id="KW-1185">Reference proteome</keyword>
<evidence type="ECO:0000313" key="2">
    <source>
        <dbReference type="Proteomes" id="UP000240883"/>
    </source>
</evidence>
<gene>
    <name evidence="1" type="ORF">BS50DRAFT_61043</name>
</gene>
<evidence type="ECO:0000313" key="1">
    <source>
        <dbReference type="EMBL" id="PSN65538.1"/>
    </source>
</evidence>
<proteinExistence type="predicted"/>
<protein>
    <recommendedName>
        <fullName evidence="3">ATP-grasp domain-containing protein</fullName>
    </recommendedName>
</protein>
<dbReference type="AlphaFoldDB" id="A0A2T2NKG6"/>
<name>A0A2T2NKG6_CORCC</name>
<reference evidence="1 2" key="1">
    <citation type="journal article" date="2018" name="Front. Microbiol.">
        <title>Genome-Wide Analysis of Corynespora cassiicola Leaf Fall Disease Putative Effectors.</title>
        <authorList>
            <person name="Lopez D."/>
            <person name="Ribeiro S."/>
            <person name="Label P."/>
            <person name="Fumanal B."/>
            <person name="Venisse J.S."/>
            <person name="Kohler A."/>
            <person name="de Oliveira R.R."/>
            <person name="Labutti K."/>
            <person name="Lipzen A."/>
            <person name="Lail K."/>
            <person name="Bauer D."/>
            <person name="Ohm R.A."/>
            <person name="Barry K.W."/>
            <person name="Spatafora J."/>
            <person name="Grigoriev I.V."/>
            <person name="Martin F.M."/>
            <person name="Pujade-Renaud V."/>
        </authorList>
    </citation>
    <scope>NUCLEOTIDE SEQUENCE [LARGE SCALE GENOMIC DNA]</scope>
    <source>
        <strain evidence="1 2">Philippines</strain>
    </source>
</reference>
<dbReference type="Proteomes" id="UP000240883">
    <property type="component" value="Unassembled WGS sequence"/>
</dbReference>
<dbReference type="OrthoDB" id="3745855at2759"/>